<sequence length="72" mass="8220">MYRTMESKNYLTAEDAITDLRDGKLKAFIWDSPRLEYEAAQDCDLVTAGELFGRSSYGIALRKKDAWINPLS</sequence>
<name>A0A8S2UBL4_9BILA</name>
<dbReference type="Proteomes" id="UP000681720">
    <property type="component" value="Unassembled WGS sequence"/>
</dbReference>
<evidence type="ECO:0000313" key="5">
    <source>
        <dbReference type="Proteomes" id="UP000676336"/>
    </source>
</evidence>
<dbReference type="EMBL" id="CAJOBI010041205">
    <property type="protein sequence ID" value="CAF4325055.1"/>
    <property type="molecule type" value="Genomic_DNA"/>
</dbReference>
<evidence type="ECO:0000313" key="1">
    <source>
        <dbReference type="EMBL" id="CAF4223356.1"/>
    </source>
</evidence>
<feature type="non-terminal residue" evidence="3">
    <location>
        <position position="1"/>
    </location>
</feature>
<organism evidence="3 5">
    <name type="scientific">Rotaria magnacalcarata</name>
    <dbReference type="NCBI Taxonomy" id="392030"/>
    <lineage>
        <taxon>Eukaryota</taxon>
        <taxon>Metazoa</taxon>
        <taxon>Spiralia</taxon>
        <taxon>Gnathifera</taxon>
        <taxon>Rotifera</taxon>
        <taxon>Eurotatoria</taxon>
        <taxon>Bdelloidea</taxon>
        <taxon>Philodinida</taxon>
        <taxon>Philodinidae</taxon>
        <taxon>Rotaria</taxon>
    </lineage>
</organism>
<dbReference type="EMBL" id="CAJOBH010021326">
    <property type="protein sequence ID" value="CAF4223356.1"/>
    <property type="molecule type" value="Genomic_DNA"/>
</dbReference>
<evidence type="ECO:0000313" key="2">
    <source>
        <dbReference type="EMBL" id="CAF4325055.1"/>
    </source>
</evidence>
<dbReference type="Proteomes" id="UP000676336">
    <property type="component" value="Unassembled WGS sequence"/>
</dbReference>
<dbReference type="AlphaFoldDB" id="A0A8S2UBL4"/>
<comment type="caution">
    <text evidence="3">The sequence shown here is derived from an EMBL/GenBank/DDBJ whole genome shotgun (WGS) entry which is preliminary data.</text>
</comment>
<dbReference type="EMBL" id="CAJOBI010041855">
    <property type="protein sequence ID" value="CAF4328060.1"/>
    <property type="molecule type" value="Genomic_DNA"/>
</dbReference>
<proteinExistence type="predicted"/>
<reference evidence="3" key="1">
    <citation type="submission" date="2021-02" db="EMBL/GenBank/DDBJ databases">
        <authorList>
            <person name="Nowell W R."/>
        </authorList>
    </citation>
    <scope>NUCLEOTIDE SEQUENCE</scope>
</reference>
<dbReference type="EMBL" id="CAJOBJ010045471">
    <property type="protein sequence ID" value="CAF4347865.1"/>
    <property type="molecule type" value="Genomic_DNA"/>
</dbReference>
<dbReference type="SUPFAM" id="SSF53850">
    <property type="entry name" value="Periplasmic binding protein-like II"/>
    <property type="match status" value="1"/>
</dbReference>
<evidence type="ECO:0000313" key="3">
    <source>
        <dbReference type="EMBL" id="CAF4328060.1"/>
    </source>
</evidence>
<gene>
    <name evidence="1" type="ORF">BYL167_LOCUS24476</name>
    <name evidence="4" type="ORF">GIL414_LOCUS27843</name>
    <name evidence="2" type="ORF">SMN809_LOCUS27123</name>
    <name evidence="3" type="ORF">SMN809_LOCUS27253</name>
</gene>
<accession>A0A8S2UBL4</accession>
<dbReference type="Gene3D" id="3.40.190.10">
    <property type="entry name" value="Periplasmic binding protein-like II"/>
    <property type="match status" value="1"/>
</dbReference>
<protein>
    <submittedName>
        <fullName evidence="3">Uncharacterized protein</fullName>
    </submittedName>
</protein>
<evidence type="ECO:0000313" key="4">
    <source>
        <dbReference type="EMBL" id="CAF4347865.1"/>
    </source>
</evidence>
<dbReference type="Proteomes" id="UP000681967">
    <property type="component" value="Unassembled WGS sequence"/>
</dbReference>